<dbReference type="SUPFAM" id="SSF101898">
    <property type="entry name" value="NHL repeat"/>
    <property type="match status" value="1"/>
</dbReference>
<name>A0A7J9N8Z4_GOSSC</name>
<dbReference type="InterPro" id="IPR045151">
    <property type="entry name" value="DCAF8"/>
</dbReference>
<dbReference type="GO" id="GO:0080008">
    <property type="term" value="C:Cul4-RING E3 ubiquitin ligase complex"/>
    <property type="evidence" value="ECO:0007669"/>
    <property type="project" value="TreeGrafter"/>
</dbReference>
<comment type="caution">
    <text evidence="3">The sequence shown here is derived from an EMBL/GenBank/DDBJ whole genome shotgun (WGS) entry which is preliminary data.</text>
</comment>
<evidence type="ECO:0000313" key="4">
    <source>
        <dbReference type="Proteomes" id="UP000593576"/>
    </source>
</evidence>
<dbReference type="PANTHER" id="PTHR15574">
    <property type="entry name" value="WD REPEAT DOMAIN-CONTAINING FAMILY"/>
    <property type="match status" value="1"/>
</dbReference>
<keyword evidence="4" id="KW-1185">Reference proteome</keyword>
<sequence>MAYLKAIDVDPRNQNLFVVVRLDGLFPSPQLIGDRQVGVEGLAISDDSELLVSYRDKSIYLFTRDMGLGHSGTEAVEKVTPQVYKRHGPSELVEDVSFLGPKSEYVSHPHTTALVSCGDEGIKIWTPGAIDKALLPINVEE</sequence>
<evidence type="ECO:0000313" key="3">
    <source>
        <dbReference type="EMBL" id="MBA0879710.1"/>
    </source>
</evidence>
<accession>A0A7J9N8Z4</accession>
<keyword evidence="1" id="KW-0853">WD repeat</keyword>
<evidence type="ECO:0000256" key="2">
    <source>
        <dbReference type="ARBA" id="ARBA00022737"/>
    </source>
</evidence>
<dbReference type="GO" id="GO:0005737">
    <property type="term" value="C:cytoplasm"/>
    <property type="evidence" value="ECO:0007669"/>
    <property type="project" value="TreeGrafter"/>
</dbReference>
<evidence type="ECO:0000256" key="1">
    <source>
        <dbReference type="ARBA" id="ARBA00022574"/>
    </source>
</evidence>
<feature type="non-terminal residue" evidence="3">
    <location>
        <position position="141"/>
    </location>
</feature>
<protein>
    <submittedName>
        <fullName evidence="3">Uncharacterized protein</fullName>
    </submittedName>
</protein>
<reference evidence="3 4" key="1">
    <citation type="journal article" date="2019" name="Genome Biol. Evol.">
        <title>Insights into the evolution of the New World diploid cottons (Gossypium, subgenus Houzingenia) based on genome sequencing.</title>
        <authorList>
            <person name="Grover C.E."/>
            <person name="Arick M.A. 2nd"/>
            <person name="Thrash A."/>
            <person name="Conover J.L."/>
            <person name="Sanders W.S."/>
            <person name="Peterson D.G."/>
            <person name="Frelichowski J.E."/>
            <person name="Scheffler J.A."/>
            <person name="Scheffler B.E."/>
            <person name="Wendel J.F."/>
        </authorList>
    </citation>
    <scope>NUCLEOTIDE SEQUENCE [LARGE SCALE GENOMIC DNA]</scope>
    <source>
        <strain evidence="3">1</strain>
        <tissue evidence="3">Leaf</tissue>
    </source>
</reference>
<dbReference type="OrthoDB" id="999720at2759"/>
<dbReference type="Proteomes" id="UP000593576">
    <property type="component" value="Unassembled WGS sequence"/>
</dbReference>
<organism evidence="3 4">
    <name type="scientific">Gossypium schwendimanii</name>
    <name type="common">Cotton</name>
    <dbReference type="NCBI Taxonomy" id="34291"/>
    <lineage>
        <taxon>Eukaryota</taxon>
        <taxon>Viridiplantae</taxon>
        <taxon>Streptophyta</taxon>
        <taxon>Embryophyta</taxon>
        <taxon>Tracheophyta</taxon>
        <taxon>Spermatophyta</taxon>
        <taxon>Magnoliopsida</taxon>
        <taxon>eudicotyledons</taxon>
        <taxon>Gunneridae</taxon>
        <taxon>Pentapetalae</taxon>
        <taxon>rosids</taxon>
        <taxon>malvids</taxon>
        <taxon>Malvales</taxon>
        <taxon>Malvaceae</taxon>
        <taxon>Malvoideae</taxon>
        <taxon>Gossypium</taxon>
    </lineage>
</organism>
<keyword evidence="2" id="KW-0677">Repeat</keyword>
<dbReference type="AlphaFoldDB" id="A0A7J9N8Z4"/>
<dbReference type="EMBL" id="JABFAF010276202">
    <property type="protein sequence ID" value="MBA0879710.1"/>
    <property type="molecule type" value="Genomic_DNA"/>
</dbReference>
<proteinExistence type="predicted"/>
<dbReference type="PANTHER" id="PTHR15574:SF21">
    <property type="entry name" value="DDB1- AND CUL4-ASSOCIATED FACTOR 8"/>
    <property type="match status" value="1"/>
</dbReference>
<gene>
    <name evidence="3" type="ORF">Goshw_022001</name>
</gene>